<dbReference type="GO" id="GO:0034058">
    <property type="term" value="P:endosomal vesicle fusion"/>
    <property type="evidence" value="ECO:0007669"/>
    <property type="project" value="TreeGrafter"/>
</dbReference>
<dbReference type="PROSITE" id="PS50236">
    <property type="entry name" value="CHCR"/>
    <property type="match status" value="1"/>
</dbReference>
<reference evidence="7 8" key="1">
    <citation type="journal article" date="2019" name="Nat. Ecol. Evol.">
        <title>Megaphylogeny resolves global patterns of mushroom evolution.</title>
        <authorList>
            <person name="Varga T."/>
            <person name="Krizsan K."/>
            <person name="Foldi C."/>
            <person name="Dima B."/>
            <person name="Sanchez-Garcia M."/>
            <person name="Sanchez-Ramirez S."/>
            <person name="Szollosi G.J."/>
            <person name="Szarkandi J.G."/>
            <person name="Papp V."/>
            <person name="Albert L."/>
            <person name="Andreopoulos W."/>
            <person name="Angelini C."/>
            <person name="Antonin V."/>
            <person name="Barry K.W."/>
            <person name="Bougher N.L."/>
            <person name="Buchanan P."/>
            <person name="Buyck B."/>
            <person name="Bense V."/>
            <person name="Catcheside P."/>
            <person name="Chovatia M."/>
            <person name="Cooper J."/>
            <person name="Damon W."/>
            <person name="Desjardin D."/>
            <person name="Finy P."/>
            <person name="Geml J."/>
            <person name="Haridas S."/>
            <person name="Hughes K."/>
            <person name="Justo A."/>
            <person name="Karasinski D."/>
            <person name="Kautmanova I."/>
            <person name="Kiss B."/>
            <person name="Kocsube S."/>
            <person name="Kotiranta H."/>
            <person name="LaButti K.M."/>
            <person name="Lechner B.E."/>
            <person name="Liimatainen K."/>
            <person name="Lipzen A."/>
            <person name="Lukacs Z."/>
            <person name="Mihaltcheva S."/>
            <person name="Morgado L.N."/>
            <person name="Niskanen T."/>
            <person name="Noordeloos M.E."/>
            <person name="Ohm R.A."/>
            <person name="Ortiz-Santana B."/>
            <person name="Ovrebo C."/>
            <person name="Racz N."/>
            <person name="Riley R."/>
            <person name="Savchenko A."/>
            <person name="Shiryaev A."/>
            <person name="Soop K."/>
            <person name="Spirin V."/>
            <person name="Szebenyi C."/>
            <person name="Tomsovsky M."/>
            <person name="Tulloss R.E."/>
            <person name="Uehling J."/>
            <person name="Grigoriev I.V."/>
            <person name="Vagvolgyi C."/>
            <person name="Papp T."/>
            <person name="Martin F.M."/>
            <person name="Miettinen O."/>
            <person name="Hibbett D.S."/>
            <person name="Nagy L.G."/>
        </authorList>
    </citation>
    <scope>NUCLEOTIDE SEQUENCE [LARGE SCALE GENOMIC DNA]</scope>
    <source>
        <strain evidence="7 8">FP101781</strain>
    </source>
</reference>
<dbReference type="Proteomes" id="UP000298030">
    <property type="component" value="Unassembled WGS sequence"/>
</dbReference>
<keyword evidence="8" id="KW-1185">Reference proteome</keyword>
<dbReference type="GO" id="GO:0006914">
    <property type="term" value="P:autophagy"/>
    <property type="evidence" value="ECO:0007669"/>
    <property type="project" value="TreeGrafter"/>
</dbReference>
<dbReference type="STRING" id="71717.A0A4Y7SYW8"/>
<dbReference type="OrthoDB" id="5325112at2759"/>
<sequence length="1068" mass="118018">MAPFESPEVVATGIKEKIDSLLVQADRLYLGSSVGSLHIYSLKHQQDKPEDGQPSHTSFALEEVRKGVARRSIEQLGFIKDVNSLVVLSEMNVNILPLPQLSPPTPLTQSKAAYSFAVNSSVQTVSTDASTPSQAQLIPTLVTHLLVGCRRKVVLYTWKDGEAQEVTEAPLPHSARVISFLNPDTACFAYSPTEYAIFSLSTMSAVDIITPLPTTTSAGVGAMGALSGLTGYMTLGLGAKPKPTAVHIGESEVLITKDTQGFFVGPDSKVARPATVEWPAPPEDVAVLKPYIFSVLPAGTVAIPHDPTPTTAGAAPSLYPTSTLQIRSSISLGVSQTVPFPFTAQQSLTVPVGTTLPPIPNSTLRLLTASSTKPQLFLISTPTDKATATAEGSSVWQFTMKPWSDQIDELVVHGKYSDALDLLNSLDDSMLADRTQRRTRIRALNAVSQFREGKFDDAIDTFIDLDFNPAKVVALYPESVSGRLSVPKDQWIHLYGGPSLDTPSPSVEDDQRSVGSHGGSGKKEGEEEKADRSSLEGGAAGSVKSSVADILGSVAGPSLKDRFQKSALGMLVPGQGHKDDDTASIASKRKVPLVLRDDLHRSVETLVRFLTDRRPKLGSSLDAVKITPHNQHQTYPPLSKTSVKDLFELPDAPLSSLTPEQLLRFAQIVDTALYKAYLIIRPTLLSSLCRVANWCEVSEVEEDLRSRKKFSELKDLYHGKGMHAKALELLREISKEEDDVEEKLDPSIRYLQKLGPEHLSQIFESARWIFDTDKDRAFQIFISEDAELPPQPVCDYLERIDPRLCIRYLEYLIGEKHEESPEFHNRLAGLYLSQTLVGRKRNDEGLRQEMYGKLLTFIDSNNRFAIDRLYGSLSSTDLFEARAILLGRLGRHDQALELYVYRLKDYRKAEEYCKRVYQPNTETKAVFLTLLRIYLRPTSSSVDAASLLHPALDLISRHSPRLDSVETLKLLPPLVTAHDLKEFLVDSIRAPVFDTRVTRNVSKARNDQIARKLVALQARRVKVTDTRICPQCHKRIGNSVIAVHSPHGEVTHYQCREAFARKLQQRLS</sequence>
<feature type="repeat" description="CHCR" evidence="4">
    <location>
        <begin position="780"/>
        <end position="939"/>
    </location>
</feature>
<dbReference type="InterPro" id="IPR019453">
    <property type="entry name" value="VPS39/TGFA1_Znf"/>
</dbReference>
<dbReference type="PANTHER" id="PTHR12894">
    <property type="entry name" value="CNH DOMAIN CONTAINING"/>
    <property type="match status" value="1"/>
</dbReference>
<feature type="region of interest" description="Disordered" evidence="5">
    <location>
        <begin position="496"/>
        <end position="540"/>
    </location>
</feature>
<evidence type="ECO:0000256" key="1">
    <source>
        <dbReference type="ARBA" id="ARBA00004184"/>
    </source>
</evidence>
<evidence type="ECO:0000313" key="7">
    <source>
        <dbReference type="EMBL" id="TEB27055.1"/>
    </source>
</evidence>
<dbReference type="InterPro" id="IPR032914">
    <property type="entry name" value="Vam6/VPS39/TRAP1"/>
</dbReference>
<dbReference type="AlphaFoldDB" id="A0A4Y7SYW8"/>
<evidence type="ECO:0000259" key="6">
    <source>
        <dbReference type="PROSITE" id="PS50219"/>
    </source>
</evidence>
<gene>
    <name evidence="7" type="ORF">FA13DRAFT_1736841</name>
</gene>
<organism evidence="7 8">
    <name type="scientific">Coprinellus micaceus</name>
    <name type="common">Glistening ink-cap mushroom</name>
    <name type="synonym">Coprinus micaceus</name>
    <dbReference type="NCBI Taxonomy" id="71717"/>
    <lineage>
        <taxon>Eukaryota</taxon>
        <taxon>Fungi</taxon>
        <taxon>Dikarya</taxon>
        <taxon>Basidiomycota</taxon>
        <taxon>Agaricomycotina</taxon>
        <taxon>Agaricomycetes</taxon>
        <taxon>Agaricomycetidae</taxon>
        <taxon>Agaricales</taxon>
        <taxon>Agaricineae</taxon>
        <taxon>Psathyrellaceae</taxon>
        <taxon>Coprinellus</taxon>
    </lineage>
</organism>
<dbReference type="InterPro" id="IPR019452">
    <property type="entry name" value="VPS39/TGF_beta_rcpt-assoc_1"/>
</dbReference>
<evidence type="ECO:0000256" key="4">
    <source>
        <dbReference type="PROSITE-ProRule" id="PRU01006"/>
    </source>
</evidence>
<proteinExistence type="inferred from homology"/>
<name>A0A4Y7SYW8_COPMI</name>
<evidence type="ECO:0000313" key="8">
    <source>
        <dbReference type="Proteomes" id="UP000298030"/>
    </source>
</evidence>
<dbReference type="EMBL" id="QPFP01000043">
    <property type="protein sequence ID" value="TEB27055.1"/>
    <property type="molecule type" value="Genomic_DNA"/>
</dbReference>
<evidence type="ECO:0000256" key="3">
    <source>
        <dbReference type="ARBA" id="ARBA00038201"/>
    </source>
</evidence>
<keyword evidence="2" id="KW-0472">Membrane</keyword>
<comment type="similarity">
    <text evidence="3">Belongs to the VAM6/VPS39 family.</text>
</comment>
<comment type="subcellular location">
    <subcellularLocation>
        <location evidence="1">Endomembrane system</location>
        <topology evidence="1">Peripheral membrane protein</topology>
    </subcellularLocation>
</comment>
<dbReference type="GO" id="GO:0006886">
    <property type="term" value="P:intracellular protein transport"/>
    <property type="evidence" value="ECO:0007669"/>
    <property type="project" value="UniProtKB-UniRule"/>
</dbReference>
<protein>
    <recommendedName>
        <fullName evidence="6">CNH domain-containing protein</fullName>
    </recommendedName>
</protein>
<feature type="compositionally biased region" description="Basic and acidic residues" evidence="5">
    <location>
        <begin position="521"/>
        <end position="534"/>
    </location>
</feature>
<evidence type="ECO:0000256" key="2">
    <source>
        <dbReference type="ARBA" id="ARBA00023136"/>
    </source>
</evidence>
<dbReference type="PANTHER" id="PTHR12894:SF49">
    <property type="entry name" value="VAM6_VPS39-LIKE PROTEIN"/>
    <property type="match status" value="1"/>
</dbReference>
<dbReference type="Pfam" id="PF00780">
    <property type="entry name" value="CNH"/>
    <property type="match status" value="1"/>
</dbReference>
<dbReference type="PROSITE" id="PS50219">
    <property type="entry name" value="CNH"/>
    <property type="match status" value="1"/>
</dbReference>
<feature type="domain" description="CNH" evidence="6">
    <location>
        <begin position="15"/>
        <end position="339"/>
    </location>
</feature>
<evidence type="ECO:0000256" key="5">
    <source>
        <dbReference type="SAM" id="MobiDB-lite"/>
    </source>
</evidence>
<dbReference type="Pfam" id="PF10366">
    <property type="entry name" value="Vps39_1"/>
    <property type="match status" value="1"/>
</dbReference>
<dbReference type="InterPro" id="IPR000547">
    <property type="entry name" value="Clathrin_H-chain/VPS_repeat"/>
</dbReference>
<dbReference type="InterPro" id="IPR001180">
    <property type="entry name" value="CNH_dom"/>
</dbReference>
<comment type="caution">
    <text evidence="7">The sequence shown here is derived from an EMBL/GenBank/DDBJ whole genome shotgun (WGS) entry which is preliminary data.</text>
</comment>
<dbReference type="GO" id="GO:0000329">
    <property type="term" value="C:fungal-type vacuole membrane"/>
    <property type="evidence" value="ECO:0007669"/>
    <property type="project" value="TreeGrafter"/>
</dbReference>
<dbReference type="Pfam" id="PF10367">
    <property type="entry name" value="zf-Vps39_C"/>
    <property type="match status" value="1"/>
</dbReference>
<dbReference type="GO" id="GO:0012505">
    <property type="term" value="C:endomembrane system"/>
    <property type="evidence" value="ECO:0007669"/>
    <property type="project" value="UniProtKB-SubCell"/>
</dbReference>
<accession>A0A4Y7SYW8</accession>